<keyword evidence="3" id="KW-1185">Reference proteome</keyword>
<dbReference type="SUPFAM" id="SSF109604">
    <property type="entry name" value="HD-domain/PDEase-like"/>
    <property type="match status" value="1"/>
</dbReference>
<comment type="caution">
    <text evidence="2">The sequence shown here is derived from an EMBL/GenBank/DDBJ whole genome shotgun (WGS) entry which is preliminary data.</text>
</comment>
<dbReference type="InterPro" id="IPR003607">
    <property type="entry name" value="HD/PDEase_dom"/>
</dbReference>
<evidence type="ECO:0000313" key="2">
    <source>
        <dbReference type="EMBL" id="MEW9308576.1"/>
    </source>
</evidence>
<dbReference type="Pfam" id="PF01966">
    <property type="entry name" value="HD"/>
    <property type="match status" value="1"/>
</dbReference>
<dbReference type="InterPro" id="IPR006674">
    <property type="entry name" value="HD_domain"/>
</dbReference>
<dbReference type="PANTHER" id="PTHR40202:SF1">
    <property type="entry name" value="HD DOMAIN-CONTAINING PROTEIN"/>
    <property type="match status" value="1"/>
</dbReference>
<dbReference type="PANTHER" id="PTHR40202">
    <property type="match status" value="1"/>
</dbReference>
<dbReference type="Proteomes" id="UP001555786">
    <property type="component" value="Unassembled WGS sequence"/>
</dbReference>
<proteinExistence type="predicted"/>
<dbReference type="InterPro" id="IPR052567">
    <property type="entry name" value="OP_Dioxygenase"/>
</dbReference>
<evidence type="ECO:0000259" key="1">
    <source>
        <dbReference type="Pfam" id="PF01966"/>
    </source>
</evidence>
<feature type="domain" description="HD" evidence="1">
    <location>
        <begin position="35"/>
        <end position="106"/>
    </location>
</feature>
<gene>
    <name evidence="2" type="ORF">ABXS05_23685</name>
</gene>
<evidence type="ECO:0000313" key="3">
    <source>
        <dbReference type="Proteomes" id="UP001555786"/>
    </source>
</evidence>
<sequence>MTTPTLDAATIVPFLADIFERRGAEEYLGEPVTMAEHMLQGAWFAEQEGASDELVAAALLHDVGHFTSEFGAYSPDDTEDKHHDDAGAEVLAPFFPKVVTECVRLHVAAKRYLCATDPSYDAKLSPASRHTLQLQGGPMNATEIAQFRSSPFYKEAVRVRLWDEAGKVAGLQTRDFRDYAPLLQRVVDRFLANGTPQADSAPAR</sequence>
<dbReference type="Gene3D" id="1.10.3210.10">
    <property type="entry name" value="Hypothetical protein af1432"/>
    <property type="match status" value="1"/>
</dbReference>
<organism evidence="2 3">
    <name type="scientific">Labrys neptuniae</name>
    <dbReference type="NCBI Taxonomy" id="376174"/>
    <lineage>
        <taxon>Bacteria</taxon>
        <taxon>Pseudomonadati</taxon>
        <taxon>Pseudomonadota</taxon>
        <taxon>Alphaproteobacteria</taxon>
        <taxon>Hyphomicrobiales</taxon>
        <taxon>Xanthobacteraceae</taxon>
        <taxon>Labrys</taxon>
    </lineage>
</organism>
<dbReference type="RefSeq" id="WP_367625583.1">
    <property type="nucleotide sequence ID" value="NZ_JBFNQD010000009.1"/>
</dbReference>
<name>A0ABV3PSG2_9HYPH</name>
<reference evidence="2 3" key="1">
    <citation type="submission" date="2024-07" db="EMBL/GenBank/DDBJ databases">
        <title>Description of Labrys sedimenti sp. nov., isolated from a diclofenac-degrading enrichment culture.</title>
        <authorList>
            <person name="Tancsics A."/>
            <person name="Csepanyi A."/>
        </authorList>
    </citation>
    <scope>NUCLEOTIDE SEQUENCE [LARGE SCALE GENOMIC DNA]</scope>
    <source>
        <strain evidence="2 3">LMG 23578</strain>
    </source>
</reference>
<dbReference type="EMBL" id="JBFNQD010000009">
    <property type="protein sequence ID" value="MEW9308576.1"/>
    <property type="molecule type" value="Genomic_DNA"/>
</dbReference>
<protein>
    <submittedName>
        <fullName evidence="2">HD domain-containing protein</fullName>
    </submittedName>
</protein>
<accession>A0ABV3PSG2</accession>
<dbReference type="CDD" id="cd00077">
    <property type="entry name" value="HDc"/>
    <property type="match status" value="1"/>
</dbReference>